<organism evidence="1 2">
    <name type="scientific">Candidatus Lloydbacteria bacterium RIFCSPHIGHO2_01_FULL_49_22</name>
    <dbReference type="NCBI Taxonomy" id="1798658"/>
    <lineage>
        <taxon>Bacteria</taxon>
        <taxon>Candidatus Lloydiibacteriota</taxon>
    </lineage>
</organism>
<protein>
    <submittedName>
        <fullName evidence="1">Uncharacterized protein</fullName>
    </submittedName>
</protein>
<proteinExistence type="predicted"/>
<dbReference type="AlphaFoldDB" id="A0A1G2CTS1"/>
<dbReference type="Proteomes" id="UP000177122">
    <property type="component" value="Unassembled WGS sequence"/>
</dbReference>
<reference evidence="1 2" key="1">
    <citation type="journal article" date="2016" name="Nat. Commun.">
        <title>Thousands of microbial genomes shed light on interconnected biogeochemical processes in an aquifer system.</title>
        <authorList>
            <person name="Anantharaman K."/>
            <person name="Brown C.T."/>
            <person name="Hug L.A."/>
            <person name="Sharon I."/>
            <person name="Castelle C.J."/>
            <person name="Probst A.J."/>
            <person name="Thomas B.C."/>
            <person name="Singh A."/>
            <person name="Wilkins M.J."/>
            <person name="Karaoz U."/>
            <person name="Brodie E.L."/>
            <person name="Williams K.H."/>
            <person name="Hubbard S.S."/>
            <person name="Banfield J.F."/>
        </authorList>
    </citation>
    <scope>NUCLEOTIDE SEQUENCE [LARGE SCALE GENOMIC DNA]</scope>
</reference>
<evidence type="ECO:0000313" key="2">
    <source>
        <dbReference type="Proteomes" id="UP000177122"/>
    </source>
</evidence>
<dbReference type="EMBL" id="MHLI01000021">
    <property type="protein sequence ID" value="OGZ04779.1"/>
    <property type="molecule type" value="Genomic_DNA"/>
</dbReference>
<sequence length="121" mass="13341">MSVPILCSHCGDVTGELDGDVLFASGGNVGAYNSDCPGKGKHSVRESKCCFFGLLNKVTVKYHSAGSSTWYEYVGPQSRFLLWLAIMRTGGVVVNNWWVWWDLKTGFFGEGLKELLKKKTA</sequence>
<comment type="caution">
    <text evidence="1">The sequence shown here is derived from an EMBL/GenBank/DDBJ whole genome shotgun (WGS) entry which is preliminary data.</text>
</comment>
<name>A0A1G2CTS1_9BACT</name>
<accession>A0A1G2CTS1</accession>
<gene>
    <name evidence="1" type="ORF">A2845_06285</name>
</gene>
<evidence type="ECO:0000313" key="1">
    <source>
        <dbReference type="EMBL" id="OGZ04779.1"/>
    </source>
</evidence>